<evidence type="ECO:0000313" key="4">
    <source>
        <dbReference type="EMBL" id="RLN13706.1"/>
    </source>
</evidence>
<dbReference type="Pfam" id="PF00636">
    <property type="entry name" value="Ribonuclease_3"/>
    <property type="match status" value="1"/>
</dbReference>
<sequence length="360" mass="40621">MAKKRRVSKASHRRRSFSESDAQLHSKKRLKRRNDHEDAKISGHSADIVAHFQALQSSCSSVALADVYEWLGDAVIGELVGRCLLSQFHQSPLSARVFRNLRLAVVTNRNLAQVYDAMGYDSVRRKRNNLESTPLKWRAEKIKSRADVVEAVVGELMLRLHAHKRSSVAKSKSEAEGYRTHLDSVLATMLHTHFADRSRAAEEREETMLVAKGPLSVAFNPFACLPEEQLDEKTGELIVRDGVFEHEVFDDEDKDERSFSDLIDEYKDGAGVKKLAEGDTPHQYFLPISKIDAEARLDMLQQDGKGLKDPSVVQRVRLAMLQLDDAHVLRTSSEIFEVFKIYGMAVLSEHSHASDNSRSL</sequence>
<reference evidence="3" key="3">
    <citation type="submission" date="2020-06" db="EMBL/GenBank/DDBJ databases">
        <authorList>
            <person name="Studholme D.J."/>
        </authorList>
    </citation>
    <scope>NUCLEOTIDE SEQUENCE</scope>
    <source>
        <strain evidence="3">NZFS 3630</strain>
    </source>
</reference>
<reference evidence="6 7" key="2">
    <citation type="submission" date="2018-07" db="EMBL/GenBank/DDBJ databases">
        <title>Genome sequencing of oomycete isolates from Chile give support for New Zealand origin for Phytophthora kernoviae and make available the first Nothophytophthora sp. genome.</title>
        <authorList>
            <person name="Studholme D.J."/>
            <person name="Sanfuentes E."/>
            <person name="Panda P."/>
            <person name="Hill R."/>
            <person name="Sambles C."/>
            <person name="Grant M."/>
            <person name="Williams N.M."/>
            <person name="Mcdougal R.L."/>
        </authorList>
    </citation>
    <scope>NUCLEOTIDE SEQUENCE [LARGE SCALE GENOMIC DNA]</scope>
    <source>
        <strain evidence="4">Chile2</strain>
        <strain evidence="5">Chile4</strain>
    </source>
</reference>
<evidence type="ECO:0000313" key="7">
    <source>
        <dbReference type="Proteomes" id="UP000285883"/>
    </source>
</evidence>
<feature type="compositionally biased region" description="Basic residues" evidence="1">
    <location>
        <begin position="1"/>
        <end position="15"/>
    </location>
</feature>
<reference evidence="3" key="1">
    <citation type="journal article" date="2015" name="Genom Data">
        <title>Genome sequences of six Phytophthora species associated with forests in New Zealand.</title>
        <authorList>
            <person name="Studholme D.J."/>
            <person name="McDougal R.L."/>
            <person name="Sambles C."/>
            <person name="Hansen E."/>
            <person name="Hardy G."/>
            <person name="Grant M."/>
            <person name="Ganley R.J."/>
            <person name="Williams N.M."/>
        </authorList>
    </citation>
    <scope>NUCLEOTIDE SEQUENCE</scope>
    <source>
        <strain evidence="3">NZFS 3630</strain>
    </source>
</reference>
<dbReference type="InterPro" id="IPR000999">
    <property type="entry name" value="RNase_III_dom"/>
</dbReference>
<evidence type="ECO:0000259" key="2">
    <source>
        <dbReference type="PROSITE" id="PS50142"/>
    </source>
</evidence>
<dbReference type="Proteomes" id="UP000792063">
    <property type="component" value="Unassembled WGS sequence"/>
</dbReference>
<proteinExistence type="predicted"/>
<dbReference type="EMBL" id="MAYM02001734">
    <property type="protein sequence ID" value="RLN13706.1"/>
    <property type="molecule type" value="Genomic_DNA"/>
</dbReference>
<dbReference type="Gene3D" id="1.10.1520.10">
    <property type="entry name" value="Ribonuclease III domain"/>
    <property type="match status" value="1"/>
</dbReference>
<accession>A0A3R7J2V6</accession>
<dbReference type="AlphaFoldDB" id="A0A3R7J2V6"/>
<dbReference type="SUPFAM" id="SSF69065">
    <property type="entry name" value="RNase III domain-like"/>
    <property type="match status" value="1"/>
</dbReference>
<keyword evidence="6" id="KW-1185">Reference proteome</keyword>
<dbReference type="EMBL" id="MBDN02000070">
    <property type="protein sequence ID" value="RLN81754.1"/>
    <property type="molecule type" value="Genomic_DNA"/>
</dbReference>
<dbReference type="InterPro" id="IPR036389">
    <property type="entry name" value="RNase_III_sf"/>
</dbReference>
<dbReference type="GO" id="GO:0004525">
    <property type="term" value="F:ribonuclease III activity"/>
    <property type="evidence" value="ECO:0007669"/>
    <property type="project" value="InterPro"/>
</dbReference>
<feature type="region of interest" description="Disordered" evidence="1">
    <location>
        <begin position="1"/>
        <end position="39"/>
    </location>
</feature>
<evidence type="ECO:0000313" key="3">
    <source>
        <dbReference type="EMBL" id="KAG2521027.1"/>
    </source>
</evidence>
<evidence type="ECO:0000313" key="6">
    <source>
        <dbReference type="Proteomes" id="UP000285624"/>
    </source>
</evidence>
<feature type="domain" description="RNase III" evidence="2">
    <location>
        <begin position="68"/>
        <end position="161"/>
    </location>
</feature>
<dbReference type="PROSITE" id="PS50142">
    <property type="entry name" value="RNASE_3_2"/>
    <property type="match status" value="1"/>
</dbReference>
<comment type="caution">
    <text evidence="4">The sequence shown here is derived from an EMBL/GenBank/DDBJ whole genome shotgun (WGS) entry which is preliminary data.</text>
</comment>
<gene>
    <name evidence="4" type="ORF">BBI17_003488</name>
    <name evidence="5" type="ORF">BBO99_00003457</name>
    <name evidence="3" type="ORF">JM18_004923</name>
</gene>
<dbReference type="EMBL" id="JPWU03000264">
    <property type="protein sequence ID" value="KAG2521027.1"/>
    <property type="molecule type" value="Genomic_DNA"/>
</dbReference>
<name>A0A3R7J2V6_9STRA</name>
<evidence type="ECO:0000256" key="1">
    <source>
        <dbReference type="SAM" id="MobiDB-lite"/>
    </source>
</evidence>
<organism evidence="4 7">
    <name type="scientific">Phytophthora kernoviae</name>
    <dbReference type="NCBI Taxonomy" id="325452"/>
    <lineage>
        <taxon>Eukaryota</taxon>
        <taxon>Sar</taxon>
        <taxon>Stramenopiles</taxon>
        <taxon>Oomycota</taxon>
        <taxon>Peronosporomycetes</taxon>
        <taxon>Peronosporales</taxon>
        <taxon>Peronosporaceae</taxon>
        <taxon>Phytophthora</taxon>
    </lineage>
</organism>
<dbReference type="Proteomes" id="UP000285624">
    <property type="component" value="Unassembled WGS sequence"/>
</dbReference>
<dbReference type="GO" id="GO:0006396">
    <property type="term" value="P:RNA processing"/>
    <property type="evidence" value="ECO:0007669"/>
    <property type="project" value="InterPro"/>
</dbReference>
<dbReference type="Proteomes" id="UP000285883">
    <property type="component" value="Unassembled WGS sequence"/>
</dbReference>
<protein>
    <recommendedName>
        <fullName evidence="2">RNase III domain-containing protein</fullName>
    </recommendedName>
</protein>
<evidence type="ECO:0000313" key="5">
    <source>
        <dbReference type="EMBL" id="RLN81754.1"/>
    </source>
</evidence>